<keyword evidence="14" id="KW-1185">Reference proteome</keyword>
<dbReference type="PANTHER" id="PTHR31576">
    <property type="entry name" value="TATA BOX-BINDING PROTEIN-ASSOCIATED FACTOR RNA POLYMERASE I SUBUNIT B"/>
    <property type="match status" value="1"/>
</dbReference>
<evidence type="ECO:0000256" key="2">
    <source>
        <dbReference type="ARBA" id="ARBA00006899"/>
    </source>
</evidence>
<name>A0A5C3NE00_9AGAM</name>
<evidence type="ECO:0000256" key="7">
    <source>
        <dbReference type="ARBA" id="ARBA00023125"/>
    </source>
</evidence>
<dbReference type="AlphaFoldDB" id="A0A5C3NE00"/>
<evidence type="ECO:0008006" key="15">
    <source>
        <dbReference type="Google" id="ProtNLM"/>
    </source>
</evidence>
<feature type="compositionally biased region" description="Basic and acidic residues" evidence="10">
    <location>
        <begin position="130"/>
        <end position="144"/>
    </location>
</feature>
<evidence type="ECO:0000259" key="12">
    <source>
        <dbReference type="Pfam" id="PF20645"/>
    </source>
</evidence>
<dbReference type="GO" id="GO:0008270">
    <property type="term" value="F:zinc ion binding"/>
    <property type="evidence" value="ECO:0007669"/>
    <property type="project" value="UniProtKB-KW"/>
</dbReference>
<evidence type="ECO:0000256" key="6">
    <source>
        <dbReference type="ARBA" id="ARBA00023015"/>
    </source>
</evidence>
<dbReference type="InterPro" id="IPR048540">
    <property type="entry name" value="Rrn7_cyclin_N"/>
</dbReference>
<dbReference type="InterPro" id="IPR033599">
    <property type="entry name" value="TAF1B/Rrn7"/>
</dbReference>
<keyword evidence="3" id="KW-0479">Metal-binding</keyword>
<keyword evidence="5" id="KW-0862">Zinc</keyword>
<evidence type="ECO:0000256" key="3">
    <source>
        <dbReference type="ARBA" id="ARBA00022723"/>
    </source>
</evidence>
<feature type="domain" description="Rrn7/TAF1B N-terminal cyclin" evidence="11">
    <location>
        <begin position="86"/>
        <end position="275"/>
    </location>
</feature>
<protein>
    <recommendedName>
        <fullName evidence="15">RRN7-type domain-containing protein</fullName>
    </recommendedName>
</protein>
<evidence type="ECO:0000256" key="5">
    <source>
        <dbReference type="ARBA" id="ARBA00022833"/>
    </source>
</evidence>
<dbReference type="EMBL" id="ML213504">
    <property type="protein sequence ID" value="TFK55944.1"/>
    <property type="molecule type" value="Genomic_DNA"/>
</dbReference>
<accession>A0A5C3NE00</accession>
<reference evidence="13 14" key="1">
    <citation type="journal article" date="2019" name="Nat. Ecol. Evol.">
        <title>Megaphylogeny resolves global patterns of mushroom evolution.</title>
        <authorList>
            <person name="Varga T."/>
            <person name="Krizsan K."/>
            <person name="Foldi C."/>
            <person name="Dima B."/>
            <person name="Sanchez-Garcia M."/>
            <person name="Sanchez-Ramirez S."/>
            <person name="Szollosi G.J."/>
            <person name="Szarkandi J.G."/>
            <person name="Papp V."/>
            <person name="Albert L."/>
            <person name="Andreopoulos W."/>
            <person name="Angelini C."/>
            <person name="Antonin V."/>
            <person name="Barry K.W."/>
            <person name="Bougher N.L."/>
            <person name="Buchanan P."/>
            <person name="Buyck B."/>
            <person name="Bense V."/>
            <person name="Catcheside P."/>
            <person name="Chovatia M."/>
            <person name="Cooper J."/>
            <person name="Damon W."/>
            <person name="Desjardin D."/>
            <person name="Finy P."/>
            <person name="Geml J."/>
            <person name="Haridas S."/>
            <person name="Hughes K."/>
            <person name="Justo A."/>
            <person name="Karasinski D."/>
            <person name="Kautmanova I."/>
            <person name="Kiss B."/>
            <person name="Kocsube S."/>
            <person name="Kotiranta H."/>
            <person name="LaButti K.M."/>
            <person name="Lechner B.E."/>
            <person name="Liimatainen K."/>
            <person name="Lipzen A."/>
            <person name="Lukacs Z."/>
            <person name="Mihaltcheva S."/>
            <person name="Morgado L.N."/>
            <person name="Niskanen T."/>
            <person name="Noordeloos M.E."/>
            <person name="Ohm R.A."/>
            <person name="Ortiz-Santana B."/>
            <person name="Ovrebo C."/>
            <person name="Racz N."/>
            <person name="Riley R."/>
            <person name="Savchenko A."/>
            <person name="Shiryaev A."/>
            <person name="Soop K."/>
            <person name="Spirin V."/>
            <person name="Szebenyi C."/>
            <person name="Tomsovsky M."/>
            <person name="Tulloss R.E."/>
            <person name="Uehling J."/>
            <person name="Grigoriev I.V."/>
            <person name="Vagvolgyi C."/>
            <person name="Papp T."/>
            <person name="Martin F.M."/>
            <person name="Miettinen O."/>
            <person name="Hibbett D.S."/>
            <person name="Nagy L.G."/>
        </authorList>
    </citation>
    <scope>NUCLEOTIDE SEQUENCE [LARGE SCALE GENOMIC DNA]</scope>
    <source>
        <strain evidence="13 14">OMC1185</strain>
    </source>
</reference>
<dbReference type="InterPro" id="IPR048538">
    <property type="entry name" value="Rrn7_cyclin_C"/>
</dbReference>
<proteinExistence type="inferred from homology"/>
<dbReference type="GO" id="GO:0001164">
    <property type="term" value="F:RNA polymerase I core promoter sequence-specific DNA binding"/>
    <property type="evidence" value="ECO:0007669"/>
    <property type="project" value="InterPro"/>
</dbReference>
<evidence type="ECO:0000256" key="4">
    <source>
        <dbReference type="ARBA" id="ARBA00022771"/>
    </source>
</evidence>
<evidence type="ECO:0000256" key="9">
    <source>
        <dbReference type="ARBA" id="ARBA00023242"/>
    </source>
</evidence>
<dbReference type="Pfam" id="PF20644">
    <property type="entry name" value="Rrn7_cyclin_N"/>
    <property type="match status" value="1"/>
</dbReference>
<feature type="domain" description="Rrn7/TAF1B C-terminal cyclin" evidence="12">
    <location>
        <begin position="306"/>
        <end position="478"/>
    </location>
</feature>
<keyword evidence="6" id="KW-0805">Transcription regulation</keyword>
<dbReference type="Pfam" id="PF20645">
    <property type="entry name" value="Rrn7_cyclin_C"/>
    <property type="match status" value="1"/>
</dbReference>
<organism evidence="13 14">
    <name type="scientific">Heliocybe sulcata</name>
    <dbReference type="NCBI Taxonomy" id="5364"/>
    <lineage>
        <taxon>Eukaryota</taxon>
        <taxon>Fungi</taxon>
        <taxon>Dikarya</taxon>
        <taxon>Basidiomycota</taxon>
        <taxon>Agaricomycotina</taxon>
        <taxon>Agaricomycetes</taxon>
        <taxon>Gloeophyllales</taxon>
        <taxon>Gloeophyllaceae</taxon>
        <taxon>Heliocybe</taxon>
    </lineage>
</organism>
<keyword evidence="7" id="KW-0238">DNA-binding</keyword>
<dbReference type="GO" id="GO:0042790">
    <property type="term" value="P:nucleolar large rRNA transcription by RNA polymerase I"/>
    <property type="evidence" value="ECO:0007669"/>
    <property type="project" value="TreeGrafter"/>
</dbReference>
<dbReference type="OrthoDB" id="428577at2759"/>
<dbReference type="Proteomes" id="UP000305948">
    <property type="component" value="Unassembled WGS sequence"/>
</dbReference>
<keyword evidence="4" id="KW-0863">Zinc-finger</keyword>
<keyword evidence="9" id="KW-0539">Nucleus</keyword>
<keyword evidence="8" id="KW-0804">Transcription</keyword>
<evidence type="ECO:0000256" key="10">
    <source>
        <dbReference type="SAM" id="MobiDB-lite"/>
    </source>
</evidence>
<comment type="subcellular location">
    <subcellularLocation>
        <location evidence="1">Nucleus</location>
        <location evidence="1">Nucleolus</location>
    </subcellularLocation>
</comment>
<dbReference type="PANTHER" id="PTHR31576:SF2">
    <property type="entry name" value="TATA BOX-BINDING PROTEIN-ASSOCIATED FACTOR RNA POLYMERASE I SUBUNIT B"/>
    <property type="match status" value="1"/>
</dbReference>
<sequence length="602" mass="67503">MALRKKCPVCGSRKWHKEPSSGLITCSEGHVLQNYRNETNEAEDFVPHAMRKRTLKSSRKKKEKLSKADPLLYHGPRAHYHYFQCLQLIFRKQVAALTRLWDLPAEYETVCRDLWVLHLGLLPSPPSAEPYHHAREQQGDRPPEARVTSLQTPRPTQTPTEGASDSEDEGRKQAADHSSSSSESSDAESDPEMAALMREASETSSSEDEDAREKPPQPDSAAKRTGKHRTYSKYDAPVNTIAVLVLACWTLRLPVVYNDFVKVIEAYELPYLDPVRRGIIPSSMTAHLTKQTVQALSPHYAPDVLALHTLVSRLAKLMQTSYGIWTPELNAAPVLWRVVRDLGGTPVLYTLTKTISHTLSLTLSLHYSLAPKLEKARQSDAERYHQFDNVPPEVSLVAAAIVVLRLVYGLDGSPRVPNEKEDPACSLPRLQEYLSYVKELNADQVRGKDALFSAALPLHVTDMTDGTLDVYISFCERALLGKSDIPGEYFPIREGDSGHENSAAPIRESTSRRNVPPTALHQVSDTGDLRPGEAFKIFSARDVFGALPGEYQLVVDKAAGWVGVSEECMCAVVERLERRLIRWWDSVRRKERRASRGEDEDR</sequence>
<feature type="compositionally biased region" description="Polar residues" evidence="10">
    <location>
        <begin position="148"/>
        <end position="163"/>
    </location>
</feature>
<evidence type="ECO:0000256" key="1">
    <source>
        <dbReference type="ARBA" id="ARBA00004604"/>
    </source>
</evidence>
<feature type="region of interest" description="Disordered" evidence="10">
    <location>
        <begin position="492"/>
        <end position="525"/>
    </location>
</feature>
<comment type="similarity">
    <text evidence="2">Belongs to the RRN7/TAF1B family.</text>
</comment>
<feature type="region of interest" description="Disordered" evidence="10">
    <location>
        <begin position="128"/>
        <end position="229"/>
    </location>
</feature>
<evidence type="ECO:0000313" key="13">
    <source>
        <dbReference type="EMBL" id="TFK55944.1"/>
    </source>
</evidence>
<evidence type="ECO:0000313" key="14">
    <source>
        <dbReference type="Proteomes" id="UP000305948"/>
    </source>
</evidence>
<evidence type="ECO:0000256" key="8">
    <source>
        <dbReference type="ARBA" id="ARBA00023163"/>
    </source>
</evidence>
<dbReference type="GO" id="GO:0070860">
    <property type="term" value="C:RNA polymerase I core factor complex"/>
    <property type="evidence" value="ECO:0007669"/>
    <property type="project" value="InterPro"/>
</dbReference>
<evidence type="ECO:0000259" key="11">
    <source>
        <dbReference type="Pfam" id="PF20644"/>
    </source>
</evidence>
<gene>
    <name evidence="13" type="ORF">OE88DRAFT_1621636</name>
</gene>
<dbReference type="STRING" id="5364.A0A5C3NE00"/>